<name>A0A4Y2JKG3_ARAVE</name>
<dbReference type="AlphaFoldDB" id="A0A4Y2JKG3"/>
<accession>A0A4Y2JKG3</accession>
<protein>
    <submittedName>
        <fullName evidence="1">Uncharacterized protein</fullName>
    </submittedName>
</protein>
<sequence length="136" mass="15491">MALCIRTTIENIQHITVYDLLTNTLNSNVKRKYYKSSLHFKFKKLNFLTTDVCSSSLQHSIMLQGTQFAPRQLVTHEPQNSPDNFKFSEVPTRRFRLSLIRPLQRIDSPHDLSAAESSDNSSDVSNVGAEVPGYFV</sequence>
<organism evidence="1 2">
    <name type="scientific">Araneus ventricosus</name>
    <name type="common">Orbweaver spider</name>
    <name type="synonym">Epeira ventricosa</name>
    <dbReference type="NCBI Taxonomy" id="182803"/>
    <lineage>
        <taxon>Eukaryota</taxon>
        <taxon>Metazoa</taxon>
        <taxon>Ecdysozoa</taxon>
        <taxon>Arthropoda</taxon>
        <taxon>Chelicerata</taxon>
        <taxon>Arachnida</taxon>
        <taxon>Araneae</taxon>
        <taxon>Araneomorphae</taxon>
        <taxon>Entelegynae</taxon>
        <taxon>Araneoidea</taxon>
        <taxon>Araneidae</taxon>
        <taxon>Araneus</taxon>
    </lineage>
</organism>
<dbReference type="Proteomes" id="UP000499080">
    <property type="component" value="Unassembled WGS sequence"/>
</dbReference>
<dbReference type="EMBL" id="BGPR01003554">
    <property type="protein sequence ID" value="GBM89616.1"/>
    <property type="molecule type" value="Genomic_DNA"/>
</dbReference>
<proteinExistence type="predicted"/>
<comment type="caution">
    <text evidence="1">The sequence shown here is derived from an EMBL/GenBank/DDBJ whole genome shotgun (WGS) entry which is preliminary data.</text>
</comment>
<reference evidence="1 2" key="1">
    <citation type="journal article" date="2019" name="Sci. Rep.">
        <title>Orb-weaving spider Araneus ventricosus genome elucidates the spidroin gene catalogue.</title>
        <authorList>
            <person name="Kono N."/>
            <person name="Nakamura H."/>
            <person name="Ohtoshi R."/>
            <person name="Moran D.A.P."/>
            <person name="Shinohara A."/>
            <person name="Yoshida Y."/>
            <person name="Fujiwara M."/>
            <person name="Mori M."/>
            <person name="Tomita M."/>
            <person name="Arakawa K."/>
        </authorList>
    </citation>
    <scope>NUCLEOTIDE SEQUENCE [LARGE SCALE GENOMIC DNA]</scope>
</reference>
<evidence type="ECO:0000313" key="1">
    <source>
        <dbReference type="EMBL" id="GBM89616.1"/>
    </source>
</evidence>
<gene>
    <name evidence="1" type="ORF">AVEN_269089_1</name>
</gene>
<evidence type="ECO:0000313" key="2">
    <source>
        <dbReference type="Proteomes" id="UP000499080"/>
    </source>
</evidence>
<keyword evidence="2" id="KW-1185">Reference proteome</keyword>